<dbReference type="Gene3D" id="3.30.70.330">
    <property type="match status" value="2"/>
</dbReference>
<dbReference type="PANTHER" id="PTHR16105:SF0">
    <property type="entry name" value="RNA-BINDING REGION-CONTAINING PROTEIN 3"/>
    <property type="match status" value="1"/>
</dbReference>
<evidence type="ECO:0000313" key="8">
    <source>
        <dbReference type="EMBL" id="KAI6649284.1"/>
    </source>
</evidence>
<dbReference type="GO" id="GO:0097157">
    <property type="term" value="F:pre-mRNA intronic binding"/>
    <property type="evidence" value="ECO:0007669"/>
    <property type="project" value="TreeGrafter"/>
</dbReference>
<dbReference type="EMBL" id="JAKMXF010000321">
    <property type="protein sequence ID" value="KAI6649284.1"/>
    <property type="molecule type" value="Genomic_DNA"/>
</dbReference>
<evidence type="ECO:0000256" key="2">
    <source>
        <dbReference type="ARBA" id="ARBA00020364"/>
    </source>
</evidence>
<protein>
    <recommendedName>
        <fullName evidence="2">RNA-binding region-containing protein 3</fullName>
    </recommendedName>
</protein>
<feature type="domain" description="RRM" evidence="7">
    <location>
        <begin position="11"/>
        <end position="86"/>
    </location>
</feature>
<comment type="subcellular location">
    <subcellularLocation>
        <location evidence="1">Nucleus</location>
    </subcellularLocation>
</comment>
<gene>
    <name evidence="8" type="ORF">LOD99_11651</name>
</gene>
<name>A0AAV7JLJ0_9METZ</name>
<dbReference type="GO" id="GO:0005689">
    <property type="term" value="C:U12-type spliceosomal complex"/>
    <property type="evidence" value="ECO:0007669"/>
    <property type="project" value="TreeGrafter"/>
</dbReference>
<reference evidence="8 9" key="1">
    <citation type="journal article" date="2023" name="BMC Biol.">
        <title>The compact genome of the sponge Oopsacas minuta (Hexactinellida) is lacking key metazoan core genes.</title>
        <authorList>
            <person name="Santini S."/>
            <person name="Schenkelaars Q."/>
            <person name="Jourda C."/>
            <person name="Duchesne M."/>
            <person name="Belahbib H."/>
            <person name="Rocher C."/>
            <person name="Selva M."/>
            <person name="Riesgo A."/>
            <person name="Vervoort M."/>
            <person name="Leys S.P."/>
            <person name="Kodjabachian L."/>
            <person name="Le Bivic A."/>
            <person name="Borchiellini C."/>
            <person name="Claverie J.M."/>
            <person name="Renard E."/>
        </authorList>
    </citation>
    <scope>NUCLEOTIDE SEQUENCE [LARGE SCALE GENOMIC DNA]</scope>
    <source>
        <strain evidence="8">SPO-2</strain>
    </source>
</reference>
<dbReference type="InterPro" id="IPR000504">
    <property type="entry name" value="RRM_dom"/>
</dbReference>
<dbReference type="PANTHER" id="PTHR16105">
    <property type="entry name" value="RNA-BINDING REGION-CONTAINING PROTEIN 3"/>
    <property type="match status" value="1"/>
</dbReference>
<evidence type="ECO:0000313" key="9">
    <source>
        <dbReference type="Proteomes" id="UP001165289"/>
    </source>
</evidence>
<dbReference type="FunFam" id="3.30.70.330:FF:000207">
    <property type="entry name" value="RNA-binding region (RNP1, RRM)-containing 3"/>
    <property type="match status" value="1"/>
</dbReference>
<proteinExistence type="predicted"/>
<dbReference type="CDD" id="cd12239">
    <property type="entry name" value="RRM2_RBM40_like"/>
    <property type="match status" value="1"/>
</dbReference>
<dbReference type="InterPro" id="IPR035979">
    <property type="entry name" value="RBD_domain_sf"/>
</dbReference>
<keyword evidence="5" id="KW-0539">Nucleus</keyword>
<dbReference type="GO" id="GO:0030626">
    <property type="term" value="F:U12 snRNA binding"/>
    <property type="evidence" value="ECO:0007669"/>
    <property type="project" value="TreeGrafter"/>
</dbReference>
<keyword evidence="3" id="KW-0677">Repeat</keyword>
<accession>A0AAV7JLJ0</accession>
<evidence type="ECO:0000259" key="7">
    <source>
        <dbReference type="PROSITE" id="PS50102"/>
    </source>
</evidence>
<dbReference type="PROSITE" id="PS50102">
    <property type="entry name" value="RRM"/>
    <property type="match status" value="2"/>
</dbReference>
<organism evidence="8 9">
    <name type="scientific">Oopsacas minuta</name>
    <dbReference type="NCBI Taxonomy" id="111878"/>
    <lineage>
        <taxon>Eukaryota</taxon>
        <taxon>Metazoa</taxon>
        <taxon>Porifera</taxon>
        <taxon>Hexactinellida</taxon>
        <taxon>Hexasterophora</taxon>
        <taxon>Lyssacinosida</taxon>
        <taxon>Leucopsacidae</taxon>
        <taxon>Oopsacas</taxon>
    </lineage>
</organism>
<dbReference type="SMART" id="SM00360">
    <property type="entry name" value="RRM"/>
    <property type="match status" value="2"/>
</dbReference>
<dbReference type="SUPFAM" id="SSF54928">
    <property type="entry name" value="RNA-binding domain, RBD"/>
    <property type="match status" value="1"/>
</dbReference>
<evidence type="ECO:0000256" key="6">
    <source>
        <dbReference type="PROSITE-ProRule" id="PRU00176"/>
    </source>
</evidence>
<dbReference type="InterPro" id="IPR012677">
    <property type="entry name" value="Nucleotide-bd_a/b_plait_sf"/>
</dbReference>
<evidence type="ECO:0000256" key="5">
    <source>
        <dbReference type="ARBA" id="ARBA00023242"/>
    </source>
</evidence>
<evidence type="ECO:0000256" key="3">
    <source>
        <dbReference type="ARBA" id="ARBA00022737"/>
    </source>
</evidence>
<keyword evidence="9" id="KW-1185">Reference proteome</keyword>
<sequence length="390" mass="43767">MDVRPYLNPACRLFVKCLPVQFSTEDTISFLEAFGAIHVDVMSKFGKMKRSAFANFINTNEAKLAMNRLHQLEVLGARLIVLWATPKIEDQSLVSINTPESAPVHESVISDTNSKYPKISPDALANISSLISSNEELYTQVLHVIDRMKLPIPFVPEGIHSSVAMTTQKNVSPDGSDSEIELEPLRASYEPIPHGPISLSGLLTKRTDELYDYTRIKKRKIDIILSTAPEKTPSALYSTFDTPLPFGTIQRQDTPPQTLREHSKLPDTYLGCYISENELYRDRLSISEMKRNSLYGGYSIGSPSSRIYIKNLAKKASEKDLQYIYGRYVDFSNEQDCMSYVITILQSGRMRGQAFVGLSSPIVARRAIEDTNGYLLHGRPMVVQFARSAL</sequence>
<evidence type="ECO:0000256" key="1">
    <source>
        <dbReference type="ARBA" id="ARBA00004123"/>
    </source>
</evidence>
<feature type="domain" description="RRM" evidence="7">
    <location>
        <begin position="305"/>
        <end position="388"/>
    </location>
</feature>
<evidence type="ECO:0000256" key="4">
    <source>
        <dbReference type="ARBA" id="ARBA00022884"/>
    </source>
</evidence>
<comment type="caution">
    <text evidence="8">The sequence shown here is derived from an EMBL/GenBank/DDBJ whole genome shotgun (WGS) entry which is preliminary data.</text>
</comment>
<keyword evidence="4 6" id="KW-0694">RNA-binding</keyword>
<dbReference type="GO" id="GO:0000398">
    <property type="term" value="P:mRNA splicing, via spliceosome"/>
    <property type="evidence" value="ECO:0007669"/>
    <property type="project" value="TreeGrafter"/>
</dbReference>
<dbReference type="InterPro" id="IPR045164">
    <property type="entry name" value="RBM41/RNPC3"/>
</dbReference>
<dbReference type="Proteomes" id="UP001165289">
    <property type="component" value="Unassembled WGS sequence"/>
</dbReference>
<dbReference type="AlphaFoldDB" id="A0AAV7JLJ0"/>